<dbReference type="PROSITE" id="PS50109">
    <property type="entry name" value="HIS_KIN"/>
    <property type="match status" value="1"/>
</dbReference>
<dbReference type="InterPro" id="IPR005467">
    <property type="entry name" value="His_kinase_dom"/>
</dbReference>
<keyword evidence="12" id="KW-0472">Membrane</keyword>
<dbReference type="InterPro" id="IPR003661">
    <property type="entry name" value="HisK_dim/P_dom"/>
</dbReference>
<dbReference type="SUPFAM" id="SSF47384">
    <property type="entry name" value="Homodimeric domain of signal transducing histidine kinase"/>
    <property type="match status" value="1"/>
</dbReference>
<evidence type="ECO:0000256" key="8">
    <source>
        <dbReference type="ARBA" id="ARBA00022777"/>
    </source>
</evidence>
<keyword evidence="9" id="KW-0067">ATP-binding</keyword>
<dbReference type="Pfam" id="PF00512">
    <property type="entry name" value="HisKA"/>
    <property type="match status" value="1"/>
</dbReference>
<name>A0ABS0ZBX4_9GAMM</name>
<reference evidence="14 15" key="1">
    <citation type="submission" date="2020-12" db="EMBL/GenBank/DDBJ databases">
        <title>Comparative genome analysis of fungal antagonists Marinomonas ostreistagni 398 and M. spartinae 468.</title>
        <authorList>
            <person name="Fields J.L."/>
            <person name="Mavrodi O.V."/>
            <person name="Biber P.D."/>
            <person name="Indest K.J."/>
            <person name="Mavrodi D.V."/>
        </authorList>
    </citation>
    <scope>NUCLEOTIDE SEQUENCE [LARGE SCALE GENOMIC DNA]</scope>
    <source>
        <strain evidence="14 15">USM7</strain>
    </source>
</reference>
<evidence type="ECO:0000313" key="15">
    <source>
        <dbReference type="Proteomes" id="UP000598488"/>
    </source>
</evidence>
<keyword evidence="8 14" id="KW-0418">Kinase</keyword>
<evidence type="ECO:0000256" key="6">
    <source>
        <dbReference type="ARBA" id="ARBA00022692"/>
    </source>
</evidence>
<proteinExistence type="predicted"/>
<gene>
    <name evidence="14" type="ORF">JHD44_10805</name>
</gene>
<evidence type="ECO:0000256" key="10">
    <source>
        <dbReference type="ARBA" id="ARBA00022989"/>
    </source>
</evidence>
<evidence type="ECO:0000256" key="5">
    <source>
        <dbReference type="ARBA" id="ARBA00022679"/>
    </source>
</evidence>
<evidence type="ECO:0000256" key="2">
    <source>
        <dbReference type="ARBA" id="ARBA00004141"/>
    </source>
</evidence>
<dbReference type="Pfam" id="PF02518">
    <property type="entry name" value="HATPase_c"/>
    <property type="match status" value="1"/>
</dbReference>
<dbReference type="SMART" id="SM00387">
    <property type="entry name" value="HATPase_c"/>
    <property type="match status" value="1"/>
</dbReference>
<dbReference type="SUPFAM" id="SSF55874">
    <property type="entry name" value="ATPase domain of HSP90 chaperone/DNA topoisomerase II/histidine kinase"/>
    <property type="match status" value="1"/>
</dbReference>
<dbReference type="Gene3D" id="3.30.565.10">
    <property type="entry name" value="Histidine kinase-like ATPase, C-terminal domain"/>
    <property type="match status" value="1"/>
</dbReference>
<dbReference type="EMBL" id="JAEMUH010000009">
    <property type="protein sequence ID" value="MBJ7551173.1"/>
    <property type="molecule type" value="Genomic_DNA"/>
</dbReference>
<organism evidence="14 15">
    <name type="scientific">Marinomonas ostreistagni</name>
    <dbReference type="NCBI Taxonomy" id="359209"/>
    <lineage>
        <taxon>Bacteria</taxon>
        <taxon>Pseudomonadati</taxon>
        <taxon>Pseudomonadota</taxon>
        <taxon>Gammaproteobacteria</taxon>
        <taxon>Oceanospirillales</taxon>
        <taxon>Oceanospirillaceae</taxon>
        <taxon>Marinomonas</taxon>
    </lineage>
</organism>
<keyword evidence="4" id="KW-0597">Phosphoprotein</keyword>
<dbReference type="GO" id="GO:0016301">
    <property type="term" value="F:kinase activity"/>
    <property type="evidence" value="ECO:0007669"/>
    <property type="project" value="UniProtKB-KW"/>
</dbReference>
<dbReference type="PRINTS" id="PR00344">
    <property type="entry name" value="BCTRLSENSOR"/>
</dbReference>
<evidence type="ECO:0000313" key="14">
    <source>
        <dbReference type="EMBL" id="MBJ7551173.1"/>
    </source>
</evidence>
<evidence type="ECO:0000256" key="11">
    <source>
        <dbReference type="ARBA" id="ARBA00023012"/>
    </source>
</evidence>
<dbReference type="InterPro" id="IPR036097">
    <property type="entry name" value="HisK_dim/P_sf"/>
</dbReference>
<dbReference type="CDD" id="cd00082">
    <property type="entry name" value="HisKA"/>
    <property type="match status" value="1"/>
</dbReference>
<dbReference type="InterPro" id="IPR004358">
    <property type="entry name" value="Sig_transdc_His_kin-like_C"/>
</dbReference>
<dbReference type="Proteomes" id="UP000598488">
    <property type="component" value="Unassembled WGS sequence"/>
</dbReference>
<dbReference type="InterPro" id="IPR050428">
    <property type="entry name" value="TCS_sensor_his_kinase"/>
</dbReference>
<evidence type="ECO:0000256" key="7">
    <source>
        <dbReference type="ARBA" id="ARBA00022741"/>
    </source>
</evidence>
<dbReference type="InterPro" id="IPR003594">
    <property type="entry name" value="HATPase_dom"/>
</dbReference>
<feature type="domain" description="Histidine kinase" evidence="13">
    <location>
        <begin position="240"/>
        <end position="450"/>
    </location>
</feature>
<dbReference type="EC" id="2.7.13.3" evidence="3"/>
<keyword evidence="7" id="KW-0547">Nucleotide-binding</keyword>
<evidence type="ECO:0000259" key="13">
    <source>
        <dbReference type="PROSITE" id="PS50109"/>
    </source>
</evidence>
<comment type="caution">
    <text evidence="14">The sequence shown here is derived from an EMBL/GenBank/DDBJ whole genome shotgun (WGS) entry which is preliminary data.</text>
</comment>
<keyword evidence="10" id="KW-1133">Transmembrane helix</keyword>
<comment type="subcellular location">
    <subcellularLocation>
        <location evidence="2">Membrane</location>
        <topology evidence="2">Multi-pass membrane protein</topology>
    </subcellularLocation>
</comment>
<dbReference type="SMART" id="SM00388">
    <property type="entry name" value="HisKA"/>
    <property type="match status" value="1"/>
</dbReference>
<keyword evidence="5" id="KW-0808">Transferase</keyword>
<protein>
    <recommendedName>
        <fullName evidence="3">histidine kinase</fullName>
        <ecNumber evidence="3">2.7.13.3</ecNumber>
    </recommendedName>
</protein>
<keyword evidence="15" id="KW-1185">Reference proteome</keyword>
<accession>A0ABS0ZBX4</accession>
<dbReference type="InterPro" id="IPR036890">
    <property type="entry name" value="HATPase_C_sf"/>
</dbReference>
<dbReference type="PANTHER" id="PTHR45436:SF14">
    <property type="entry name" value="SENSOR PROTEIN QSEC"/>
    <property type="match status" value="1"/>
</dbReference>
<comment type="catalytic activity">
    <reaction evidence="1">
        <text>ATP + protein L-histidine = ADP + protein N-phospho-L-histidine.</text>
        <dbReference type="EC" id="2.7.13.3"/>
    </reaction>
</comment>
<evidence type="ECO:0000256" key="4">
    <source>
        <dbReference type="ARBA" id="ARBA00022553"/>
    </source>
</evidence>
<keyword evidence="11" id="KW-0902">Two-component regulatory system</keyword>
<dbReference type="Gene3D" id="1.10.287.130">
    <property type="match status" value="1"/>
</dbReference>
<evidence type="ECO:0000256" key="3">
    <source>
        <dbReference type="ARBA" id="ARBA00012438"/>
    </source>
</evidence>
<keyword evidence="6" id="KW-0812">Transmembrane</keyword>
<dbReference type="CDD" id="cd00075">
    <property type="entry name" value="HATPase"/>
    <property type="match status" value="1"/>
</dbReference>
<dbReference type="PANTHER" id="PTHR45436">
    <property type="entry name" value="SENSOR HISTIDINE KINASE YKOH"/>
    <property type="match status" value="1"/>
</dbReference>
<evidence type="ECO:0000256" key="9">
    <source>
        <dbReference type="ARBA" id="ARBA00022840"/>
    </source>
</evidence>
<sequence length="451" mass="50631">MLLSLYFNFQSAKHEVEEVYDARLGQSAKLLLLTLSISSTDDAALANYKTHFDHWMNNINQISNATADDDQPTAFGHPYEQNLVFQFYQQGQLTWSSVSDLPPLSDASSNIGYSDLLKAGEQWRTFQVSMPNSESLNQYVVVAEKQKIREEIIHEIALSTAVEQLLLLPALLLLLIWLINQYFRPISEMRSAIAQRNLHRLDRIYISKNTTELAPLVEALNSLLAELEQAWQREKRFTRTAAHELKTPLTILRLNAENALKSNDPEQLREDLANILQGIDRTDRLIHQLLTLAKVDSIGAPAFERVELSAMLKAVVSDLVPLALKQDQDISLNAEEVSCLGDKLLLEVLFRNLIDNAIRYSGKQSTICVDVTQEHHSIRVSVSDSGPTIPEAIRARIFEQFYRGASQVGDGAGLGMSICKDITSLHGASIEVTAKEGEMNCFIVRFPITNR</sequence>
<evidence type="ECO:0000256" key="12">
    <source>
        <dbReference type="ARBA" id="ARBA00023136"/>
    </source>
</evidence>
<evidence type="ECO:0000256" key="1">
    <source>
        <dbReference type="ARBA" id="ARBA00000085"/>
    </source>
</evidence>